<dbReference type="SUPFAM" id="SSF54197">
    <property type="entry name" value="HIT-like"/>
    <property type="match status" value="2"/>
</dbReference>
<evidence type="ECO:0000256" key="4">
    <source>
        <dbReference type="ARBA" id="ARBA00022723"/>
    </source>
</evidence>
<dbReference type="Pfam" id="PF02744">
    <property type="entry name" value="GalP_UDP_tr_C"/>
    <property type="match status" value="1"/>
</dbReference>
<gene>
    <name evidence="12" type="primary">galT_2</name>
    <name evidence="12" type="ORF">HRbin17_01471</name>
</gene>
<comment type="cofactor">
    <cofactor evidence="9">
        <name>Zn(2+)</name>
        <dbReference type="ChEBI" id="CHEBI:29105"/>
    </cofactor>
    <text evidence="9">Binds 1 zinc ion per subunit.</text>
</comment>
<dbReference type="PANTHER" id="PTHR42763:SF1">
    <property type="entry name" value="UDP-GLUCOSE--HEXOSE-1-PHOSPHATE URIDYLYLTRANSFERASE"/>
    <property type="match status" value="1"/>
</dbReference>
<dbReference type="Gene3D" id="3.30.428.10">
    <property type="entry name" value="HIT-like"/>
    <property type="match status" value="2"/>
</dbReference>
<name>A0A2H5XCP1_9BACT</name>
<feature type="domain" description="Galactose-1-phosphate uridyl transferase N-terminal" evidence="10">
    <location>
        <begin position="3"/>
        <end position="177"/>
    </location>
</feature>
<evidence type="ECO:0000256" key="7">
    <source>
        <dbReference type="NCBIfam" id="TIGR00209"/>
    </source>
</evidence>
<dbReference type="InterPro" id="IPR053177">
    <property type="entry name" value="ADP-glucose_phosphorylase"/>
</dbReference>
<feature type="active site" description="Tele-UMP-histidine intermediate" evidence="8">
    <location>
        <position position="167"/>
    </location>
</feature>
<evidence type="ECO:0000256" key="1">
    <source>
        <dbReference type="ARBA" id="ARBA00010951"/>
    </source>
</evidence>
<dbReference type="NCBIfam" id="TIGR00209">
    <property type="entry name" value="galT_1"/>
    <property type="match status" value="1"/>
</dbReference>
<keyword evidence="5 9" id="KW-0862">Zinc</keyword>
<dbReference type="InterPro" id="IPR036265">
    <property type="entry name" value="HIT-like_sf"/>
</dbReference>
<dbReference type="InterPro" id="IPR005850">
    <property type="entry name" value="GalP_Utransf_C"/>
</dbReference>
<dbReference type="GO" id="GO:0008270">
    <property type="term" value="F:zinc ion binding"/>
    <property type="evidence" value="ECO:0007669"/>
    <property type="project" value="InterPro"/>
</dbReference>
<reference evidence="13" key="1">
    <citation type="submission" date="2017-09" db="EMBL/GenBank/DDBJ databases">
        <title>Metaegenomics of thermophilic ammonia-oxidizing enrichment culture.</title>
        <authorList>
            <person name="Kato S."/>
            <person name="Suzuki K."/>
        </authorList>
    </citation>
    <scope>NUCLEOTIDE SEQUENCE [LARGE SCALE GENOMIC DNA]</scope>
</reference>
<dbReference type="EMBL" id="BEHT01000018">
    <property type="protein sequence ID" value="GBC98952.1"/>
    <property type="molecule type" value="Genomic_DNA"/>
</dbReference>
<evidence type="ECO:0000259" key="11">
    <source>
        <dbReference type="Pfam" id="PF02744"/>
    </source>
</evidence>
<feature type="binding site" evidence="9">
    <location>
        <position position="41"/>
    </location>
    <ligand>
        <name>Zn(2+)</name>
        <dbReference type="ChEBI" id="CHEBI:29105"/>
    </ligand>
</feature>
<organism evidence="12 13">
    <name type="scientific">Candidatus Fervidibacter japonicus</name>
    <dbReference type="NCBI Taxonomy" id="2035412"/>
    <lineage>
        <taxon>Bacteria</taxon>
        <taxon>Candidatus Fervidibacterota</taxon>
        <taxon>Candidatus Fervidibacter</taxon>
    </lineage>
</organism>
<dbReference type="GO" id="GO:0006012">
    <property type="term" value="P:galactose metabolic process"/>
    <property type="evidence" value="ECO:0007669"/>
    <property type="project" value="UniProtKB-UniRule"/>
</dbReference>
<feature type="binding site" evidence="9">
    <location>
        <position position="114"/>
    </location>
    <ligand>
        <name>Zn(2+)</name>
        <dbReference type="ChEBI" id="CHEBI:29105"/>
    </ligand>
</feature>
<dbReference type="EC" id="2.7.7.12" evidence="7"/>
<comment type="caution">
    <text evidence="12">The sequence shown here is derived from an EMBL/GenBank/DDBJ whole genome shotgun (WGS) entry which is preliminary data.</text>
</comment>
<dbReference type="Pfam" id="PF01087">
    <property type="entry name" value="GalP_UDP_transf"/>
    <property type="match status" value="1"/>
</dbReference>
<dbReference type="InterPro" id="IPR001937">
    <property type="entry name" value="GalP_UDPtransf1"/>
</dbReference>
<evidence type="ECO:0000256" key="2">
    <source>
        <dbReference type="ARBA" id="ARBA00022679"/>
    </source>
</evidence>
<comment type="similarity">
    <text evidence="1">Belongs to the galactose-1-phosphate uridylyltransferase type 1 family.</text>
</comment>
<accession>A0A2H5XCP1</accession>
<feature type="binding site" evidence="9">
    <location>
        <position position="165"/>
    </location>
    <ligand>
        <name>Zn(2+)</name>
        <dbReference type="ChEBI" id="CHEBI:29105"/>
    </ligand>
</feature>
<evidence type="ECO:0000256" key="5">
    <source>
        <dbReference type="ARBA" id="ARBA00022833"/>
    </source>
</evidence>
<sequence length="356" mass="40543">MSELRKDPIVQRWVIIAAERGHRPSDFHTDAPVVEVSPRACPLCPGNEDRTPPEVFAVRPDGSRPDTVGWLVRVVPNKFPAVSQDGDLRRRGLGLFDLMNGVGVHEVVIETPDHTCDWDTLPTQHLTLVFQTYQARLRALCRDERFRYILVFRNYGVQAGASLSHPHSQVIALPIVPQLPKEELNTARQYYLSKERCIFCDLIFQEQELQKRVVCESDHIVALSPFAARFPYEVHLFPKQHSHDFAGADDTVLTDLAKTVHRLLRAVKRLMGNPAYNFVLHTAPNPVPRPGRPDFWGTLPHDYHWHLEFIPRLTRVAGFEWGTGFYINPVAPEAAAETLRNVLAEIVEERVLDAPR</sequence>
<dbReference type="InterPro" id="IPR005849">
    <property type="entry name" value="GalP_Utransf_N"/>
</dbReference>
<dbReference type="UniPathway" id="UPA00214"/>
<evidence type="ECO:0000313" key="13">
    <source>
        <dbReference type="Proteomes" id="UP000236173"/>
    </source>
</evidence>
<keyword evidence="4 9" id="KW-0479">Metal-binding</keyword>
<feature type="domain" description="Galactose-1-phosphate uridyl transferase C-terminal" evidence="11">
    <location>
        <begin position="185"/>
        <end position="341"/>
    </location>
</feature>
<dbReference type="Proteomes" id="UP000236173">
    <property type="component" value="Unassembled WGS sequence"/>
</dbReference>
<evidence type="ECO:0000256" key="8">
    <source>
        <dbReference type="PIRSR" id="PIRSR000808-1"/>
    </source>
</evidence>
<evidence type="ECO:0000313" key="12">
    <source>
        <dbReference type="EMBL" id="GBC98952.1"/>
    </source>
</evidence>
<proteinExistence type="inferred from homology"/>
<dbReference type="PIRSF" id="PIRSF000808">
    <property type="entry name" value="GalT"/>
    <property type="match status" value="1"/>
</dbReference>
<evidence type="ECO:0000256" key="3">
    <source>
        <dbReference type="ARBA" id="ARBA00022695"/>
    </source>
</evidence>
<dbReference type="AlphaFoldDB" id="A0A2H5XCP1"/>
<evidence type="ECO:0000256" key="6">
    <source>
        <dbReference type="ARBA" id="ARBA00023277"/>
    </source>
</evidence>
<dbReference type="GO" id="GO:0008108">
    <property type="term" value="F:UDP-glucose:hexose-1-phosphate uridylyltransferase activity"/>
    <property type="evidence" value="ECO:0007669"/>
    <property type="project" value="UniProtKB-UniRule"/>
</dbReference>
<protein>
    <recommendedName>
        <fullName evidence="7">Galactose-1-phosphate uridylyltransferase</fullName>
        <ecNumber evidence="7">2.7.7.12</ecNumber>
    </recommendedName>
</protein>
<keyword evidence="6" id="KW-0119">Carbohydrate metabolism</keyword>
<evidence type="ECO:0000256" key="9">
    <source>
        <dbReference type="PIRSR" id="PIRSR000808-3"/>
    </source>
</evidence>
<keyword evidence="3 12" id="KW-0548">Nucleotidyltransferase</keyword>
<dbReference type="PANTHER" id="PTHR42763">
    <property type="entry name" value="ADP-GLUCOSE PHOSPHORYLASE"/>
    <property type="match status" value="1"/>
</dbReference>
<feature type="binding site" evidence="9">
    <location>
        <position position="44"/>
    </location>
    <ligand>
        <name>Zn(2+)</name>
        <dbReference type="ChEBI" id="CHEBI:29105"/>
    </ligand>
</feature>
<keyword evidence="2 12" id="KW-0808">Transferase</keyword>
<evidence type="ECO:0000259" key="10">
    <source>
        <dbReference type="Pfam" id="PF01087"/>
    </source>
</evidence>